<dbReference type="STRING" id="42249.A0A317SKF7"/>
<dbReference type="OrthoDB" id="10372353at2759"/>
<organism evidence="2 3">
    <name type="scientific">Tuber magnatum</name>
    <name type="common">white Piedmont truffle</name>
    <dbReference type="NCBI Taxonomy" id="42249"/>
    <lineage>
        <taxon>Eukaryota</taxon>
        <taxon>Fungi</taxon>
        <taxon>Dikarya</taxon>
        <taxon>Ascomycota</taxon>
        <taxon>Pezizomycotina</taxon>
        <taxon>Pezizomycetes</taxon>
        <taxon>Pezizales</taxon>
        <taxon>Tuberaceae</taxon>
        <taxon>Tuber</taxon>
    </lineage>
</organism>
<feature type="region of interest" description="Disordered" evidence="1">
    <location>
        <begin position="20"/>
        <end position="45"/>
    </location>
</feature>
<evidence type="ECO:0000313" key="3">
    <source>
        <dbReference type="Proteomes" id="UP000246991"/>
    </source>
</evidence>
<reference evidence="2 3" key="1">
    <citation type="submission" date="2018-03" db="EMBL/GenBank/DDBJ databases">
        <title>Genomes of Pezizomycetes fungi and the evolution of truffles.</title>
        <authorList>
            <person name="Murat C."/>
            <person name="Payen T."/>
            <person name="Noel B."/>
            <person name="Kuo A."/>
            <person name="Martin F.M."/>
        </authorList>
    </citation>
    <scope>NUCLEOTIDE SEQUENCE [LARGE SCALE GENOMIC DNA]</scope>
    <source>
        <strain evidence="2">091103-1</strain>
    </source>
</reference>
<dbReference type="EMBL" id="PYWC01000068">
    <property type="protein sequence ID" value="PWW74080.1"/>
    <property type="molecule type" value="Genomic_DNA"/>
</dbReference>
<accession>A0A317SKF7</accession>
<proteinExistence type="predicted"/>
<evidence type="ECO:0000313" key="2">
    <source>
        <dbReference type="EMBL" id="PWW74080.1"/>
    </source>
</evidence>
<evidence type="ECO:0000256" key="1">
    <source>
        <dbReference type="SAM" id="MobiDB-lite"/>
    </source>
</evidence>
<name>A0A317SKF7_9PEZI</name>
<sequence>MAHEIDPHHLVLMMHAKYGSRRRDGAPGRPDTKDQILEHGIGHDPDTNIQTKRILDAFSSLAVHKPKTQVVAFALQSDSAKKEIHLTIAENKNVPVGLDTYVKEIWEGLRKLSESYASSRPEGSDEDGRLLEAARRVPVGLPLEVEIYRTISQHTVAKQLKRVEARIVPLMKFMYEVFAYRGDTFPQDFDQNLYTFTDEEWEFIFRAGMAVRDEAAIVLTAGDHFGCERLAEEVNLSRERPEYASVEHPAEYPFPLWRTIEKLISQSGYLDNLFEFATSPHLSPALQSSLIVSMVPNQTCPAKLPGSREACESILIAEDLGDPADRREVAGKLAEYDTKTCPIHCECKLVQHFKTRQGNQVDVIPLFNYLAVSKLSGGACRIWLEAVNELGEQQFYTRGSHGAWYWPWGMPTAVYSF</sequence>
<feature type="compositionally biased region" description="Basic and acidic residues" evidence="1">
    <location>
        <begin position="21"/>
        <end position="45"/>
    </location>
</feature>
<dbReference type="Proteomes" id="UP000246991">
    <property type="component" value="Unassembled WGS sequence"/>
</dbReference>
<dbReference type="Pfam" id="PF14441">
    <property type="entry name" value="OTT_1508_deam"/>
    <property type="match status" value="1"/>
</dbReference>
<keyword evidence="3" id="KW-1185">Reference proteome</keyword>
<dbReference type="InterPro" id="IPR027796">
    <property type="entry name" value="OTT_1508_deam-like"/>
</dbReference>
<comment type="caution">
    <text evidence="2">The sequence shown here is derived from an EMBL/GenBank/DDBJ whole genome shotgun (WGS) entry which is preliminary data.</text>
</comment>
<dbReference type="AlphaFoldDB" id="A0A317SKF7"/>
<protein>
    <submittedName>
        <fullName evidence="2">Uncharacterized protein</fullName>
    </submittedName>
</protein>
<gene>
    <name evidence="2" type="ORF">C7212DRAFT_346848</name>
</gene>